<dbReference type="OrthoDB" id="5614232at2"/>
<dbReference type="Proteomes" id="UP000064201">
    <property type="component" value="Chromosome"/>
</dbReference>
<keyword evidence="15" id="KW-1185">Reference proteome</keyword>
<evidence type="ECO:0000256" key="5">
    <source>
        <dbReference type="ARBA" id="ARBA00022692"/>
    </source>
</evidence>
<evidence type="ECO:0000256" key="6">
    <source>
        <dbReference type="ARBA" id="ARBA00022801"/>
    </source>
</evidence>
<feature type="domain" description="Peptidase S49" evidence="12">
    <location>
        <begin position="177"/>
        <end position="325"/>
    </location>
</feature>
<feature type="transmembrane region" description="Helical" evidence="11">
    <location>
        <begin position="12"/>
        <end position="32"/>
    </location>
</feature>
<evidence type="ECO:0000256" key="2">
    <source>
        <dbReference type="ARBA" id="ARBA00008683"/>
    </source>
</evidence>
<keyword evidence="4" id="KW-0645">Protease</keyword>
<organism evidence="14 15">
    <name type="scientific">Thioalkalivibrio versutus</name>
    <dbReference type="NCBI Taxonomy" id="106634"/>
    <lineage>
        <taxon>Bacteria</taxon>
        <taxon>Pseudomonadati</taxon>
        <taxon>Pseudomonadota</taxon>
        <taxon>Gammaproteobacteria</taxon>
        <taxon>Chromatiales</taxon>
        <taxon>Ectothiorhodospiraceae</taxon>
        <taxon>Thioalkalivibrio</taxon>
    </lineage>
</organism>
<evidence type="ECO:0000256" key="4">
    <source>
        <dbReference type="ARBA" id="ARBA00022670"/>
    </source>
</evidence>
<evidence type="ECO:0000256" key="3">
    <source>
        <dbReference type="ARBA" id="ARBA00022475"/>
    </source>
</evidence>
<reference evidence="14 15" key="1">
    <citation type="submission" date="2015-04" db="EMBL/GenBank/DDBJ databases">
        <title>Complete Sequence for the Genome of the Thioalkalivibrio versutus D301.</title>
        <authorList>
            <person name="Mu T."/>
            <person name="Zhou J."/>
            <person name="Xu X."/>
        </authorList>
    </citation>
    <scope>NUCLEOTIDE SEQUENCE [LARGE SCALE GENOMIC DNA]</scope>
    <source>
        <strain evidence="14 15">D301</strain>
    </source>
</reference>
<name>A0A0G3G2J0_9GAMM</name>
<feature type="domain" description="Peptidase S49 N-terminal proteobacteria" evidence="13">
    <location>
        <begin position="2"/>
        <end position="173"/>
    </location>
</feature>
<gene>
    <name evidence="14" type="ORF">TVD_08695</name>
</gene>
<sequence>MEFLQEYGLFVAKAATAVIAGLIVLSAIAGLVGRSREGKPDRLNVKRLNDRFERMEKTVRRAVERRRGRVERLRHWAARKLPRKGMGDSTATTETEQTDKLGGTRSDREADAERPRVYVLRFDGDIRASSVESLREEVTAILTMARPEQDRAIVCLESPGGLVPSYGLAAAQLARLREAGLDLTVAVDRVAASGGYMMAAVGHRIVAAPFAVLGSIGVVAQIPNFHRWLSRNDIDIELLTAGEYKRTLTMLGENTDEGRKKFREQLEEAHELFKTFLARYRPQLDLDQVATGEHWYGEQAREMGLADELRTSDDLLLELTREADVFELTYHRPQTLGRRITFAMESILERVLRSQGPETRM</sequence>
<keyword evidence="9 11" id="KW-0472">Membrane</keyword>
<feature type="region of interest" description="Disordered" evidence="10">
    <location>
        <begin position="81"/>
        <end position="110"/>
    </location>
</feature>
<dbReference type="Pfam" id="PF01343">
    <property type="entry name" value="Peptidase_S49"/>
    <property type="match status" value="1"/>
</dbReference>
<proteinExistence type="inferred from homology"/>
<evidence type="ECO:0000313" key="15">
    <source>
        <dbReference type="Proteomes" id="UP000064201"/>
    </source>
</evidence>
<dbReference type="InterPro" id="IPR002142">
    <property type="entry name" value="Peptidase_S49"/>
</dbReference>
<protein>
    <submittedName>
        <fullName evidence="14">Peptidase S49</fullName>
    </submittedName>
</protein>
<dbReference type="GO" id="GO:0005886">
    <property type="term" value="C:plasma membrane"/>
    <property type="evidence" value="ECO:0007669"/>
    <property type="project" value="UniProtKB-SubCell"/>
</dbReference>
<comment type="subcellular location">
    <subcellularLocation>
        <location evidence="1">Cell membrane</location>
    </subcellularLocation>
</comment>
<comment type="similarity">
    <text evidence="2">Belongs to the peptidase S49 family.</text>
</comment>
<accession>A0A0G3G2J0</accession>
<dbReference type="AlphaFoldDB" id="A0A0G3G2J0"/>
<dbReference type="Pfam" id="PF08496">
    <property type="entry name" value="Peptidase_S49_N"/>
    <property type="match status" value="1"/>
</dbReference>
<dbReference type="Gene3D" id="6.20.330.10">
    <property type="match status" value="1"/>
</dbReference>
<dbReference type="EMBL" id="CP011367">
    <property type="protein sequence ID" value="AKJ95430.1"/>
    <property type="molecule type" value="Genomic_DNA"/>
</dbReference>
<dbReference type="SUPFAM" id="SSF52096">
    <property type="entry name" value="ClpP/crotonase"/>
    <property type="match status" value="1"/>
</dbReference>
<evidence type="ECO:0000256" key="8">
    <source>
        <dbReference type="ARBA" id="ARBA00022989"/>
    </source>
</evidence>
<evidence type="ECO:0000259" key="12">
    <source>
        <dbReference type="Pfam" id="PF01343"/>
    </source>
</evidence>
<dbReference type="GO" id="GO:0006508">
    <property type="term" value="P:proteolysis"/>
    <property type="evidence" value="ECO:0007669"/>
    <property type="project" value="UniProtKB-KW"/>
</dbReference>
<dbReference type="NCBIfam" id="NF008745">
    <property type="entry name" value="PRK11778.1"/>
    <property type="match status" value="1"/>
</dbReference>
<dbReference type="PANTHER" id="PTHR42987">
    <property type="entry name" value="PEPTIDASE S49"/>
    <property type="match status" value="1"/>
</dbReference>
<dbReference type="CDD" id="cd07023">
    <property type="entry name" value="S49_Sppa_N_C"/>
    <property type="match status" value="1"/>
</dbReference>
<evidence type="ECO:0000256" key="7">
    <source>
        <dbReference type="ARBA" id="ARBA00022825"/>
    </source>
</evidence>
<keyword evidence="8 11" id="KW-1133">Transmembrane helix</keyword>
<dbReference type="RefSeq" id="WP_019571719.1">
    <property type="nucleotide sequence ID" value="NZ_CP011367.1"/>
</dbReference>
<dbReference type="KEGG" id="tvr:TVD_08695"/>
<dbReference type="Gene3D" id="3.90.226.10">
    <property type="entry name" value="2-enoyl-CoA Hydratase, Chain A, domain 1"/>
    <property type="match status" value="1"/>
</dbReference>
<keyword evidence="7" id="KW-0720">Serine protease</keyword>
<dbReference type="InterPro" id="IPR013703">
    <property type="entry name" value="Peptidase_S49_N_proteobac"/>
</dbReference>
<evidence type="ECO:0000256" key="1">
    <source>
        <dbReference type="ARBA" id="ARBA00004236"/>
    </source>
</evidence>
<evidence type="ECO:0000256" key="11">
    <source>
        <dbReference type="SAM" id="Phobius"/>
    </source>
</evidence>
<dbReference type="InterPro" id="IPR047272">
    <property type="entry name" value="S49_SppA_C"/>
</dbReference>
<keyword evidence="6" id="KW-0378">Hydrolase</keyword>
<evidence type="ECO:0000256" key="10">
    <source>
        <dbReference type="SAM" id="MobiDB-lite"/>
    </source>
</evidence>
<evidence type="ECO:0000256" key="9">
    <source>
        <dbReference type="ARBA" id="ARBA00023136"/>
    </source>
</evidence>
<evidence type="ECO:0000313" key="14">
    <source>
        <dbReference type="EMBL" id="AKJ95430.1"/>
    </source>
</evidence>
<keyword evidence="3" id="KW-1003">Cell membrane</keyword>
<dbReference type="PANTHER" id="PTHR42987:SF4">
    <property type="entry name" value="PROTEASE SOHB-RELATED"/>
    <property type="match status" value="1"/>
</dbReference>
<evidence type="ECO:0000259" key="13">
    <source>
        <dbReference type="Pfam" id="PF08496"/>
    </source>
</evidence>
<keyword evidence="5 11" id="KW-0812">Transmembrane</keyword>
<dbReference type="PATRIC" id="fig|106634.4.peg.1778"/>
<dbReference type="GO" id="GO:0004252">
    <property type="term" value="F:serine-type endopeptidase activity"/>
    <property type="evidence" value="ECO:0007669"/>
    <property type="project" value="InterPro"/>
</dbReference>
<dbReference type="InterPro" id="IPR029045">
    <property type="entry name" value="ClpP/crotonase-like_dom_sf"/>
</dbReference>
<dbReference type="STRING" id="106634.TVD_08695"/>